<feature type="transmembrane region" description="Helical" evidence="1">
    <location>
        <begin position="6"/>
        <end position="21"/>
    </location>
</feature>
<evidence type="ECO:0000313" key="3">
    <source>
        <dbReference type="Proteomes" id="UP000030403"/>
    </source>
</evidence>
<dbReference type="AlphaFoldDB" id="A0A0A5GF03"/>
<sequence length="45" mass="5293">MMIVDILASVLIAVILYFLIERKYKGKERFLGYFLIALLVFMLSH</sequence>
<keyword evidence="3" id="KW-1185">Reference proteome</keyword>
<comment type="caution">
    <text evidence="2">The sequence shown here is derived from an EMBL/GenBank/DDBJ whole genome shotgun (WGS) entry which is preliminary data.</text>
</comment>
<keyword evidence="1" id="KW-0812">Transmembrane</keyword>
<organism evidence="2 3">
    <name type="scientific">Pontibacillus marinus BH030004 = DSM 16465</name>
    <dbReference type="NCBI Taxonomy" id="1385511"/>
    <lineage>
        <taxon>Bacteria</taxon>
        <taxon>Bacillati</taxon>
        <taxon>Bacillota</taxon>
        <taxon>Bacilli</taxon>
        <taxon>Bacillales</taxon>
        <taxon>Bacillaceae</taxon>
        <taxon>Pontibacillus</taxon>
    </lineage>
</organism>
<evidence type="ECO:0000256" key="1">
    <source>
        <dbReference type="SAM" id="Phobius"/>
    </source>
</evidence>
<proteinExistence type="predicted"/>
<accession>A0A0A5GF03</accession>
<dbReference type="EMBL" id="AVPF01000013">
    <property type="protein sequence ID" value="KGX89700.1"/>
    <property type="molecule type" value="Genomic_DNA"/>
</dbReference>
<keyword evidence="1" id="KW-1133">Transmembrane helix</keyword>
<protein>
    <submittedName>
        <fullName evidence="2">Uncharacterized protein</fullName>
    </submittedName>
</protein>
<reference evidence="2 3" key="1">
    <citation type="submission" date="2013-08" db="EMBL/GenBank/DDBJ databases">
        <authorList>
            <person name="Huang J."/>
            <person name="Wang G."/>
        </authorList>
    </citation>
    <scope>NUCLEOTIDE SEQUENCE [LARGE SCALE GENOMIC DNA]</scope>
    <source>
        <strain evidence="2 3">BH030004</strain>
    </source>
</reference>
<evidence type="ECO:0000313" key="2">
    <source>
        <dbReference type="EMBL" id="KGX89700.1"/>
    </source>
</evidence>
<dbReference type="STRING" id="1385511.GCA_000425225_02462"/>
<name>A0A0A5GF03_9BACI</name>
<feature type="transmembrane region" description="Helical" evidence="1">
    <location>
        <begin position="28"/>
        <end position="44"/>
    </location>
</feature>
<keyword evidence="1" id="KW-0472">Membrane</keyword>
<dbReference type="Proteomes" id="UP000030403">
    <property type="component" value="Unassembled WGS sequence"/>
</dbReference>
<gene>
    <name evidence="2" type="ORF">N783_04855</name>
</gene>